<sequence length="261" mass="31543">MKKNDLFIDMYLQEQQCTMINPGYKHLKDEDGFITFTKQERNPDNLTKLENTVSQRMQLGYKHALIETLEKKTPIVYIDCSERWEDDIMFFILKEYIKHSKAMDKNTAITQAIWNHSIVTPSRKDRNEYIQGKTPDMEEILSQYTKFFKKFLEANTTDEYKKILLDVESAITFDGLGKLMEQEDQKYLYLYLDQIQSLDIDEQQRINAFLYARWWIHHNRWIRVKINNGKWVWKTRSSIWNHRVEATHDYSEINIYEKDLK</sequence>
<evidence type="ECO:0000313" key="1">
    <source>
        <dbReference type="EMBL" id="EKD24759.1"/>
    </source>
</evidence>
<name>K1YHC0_9BACT</name>
<dbReference type="AlphaFoldDB" id="K1YHC0"/>
<protein>
    <submittedName>
        <fullName evidence="1">Uncharacterized protein</fullName>
    </submittedName>
</protein>
<accession>K1YHC0</accession>
<reference evidence="1" key="1">
    <citation type="journal article" date="2012" name="Science">
        <title>Fermentation, hydrogen, and sulfur metabolism in multiple uncultivated bacterial phyla.</title>
        <authorList>
            <person name="Wrighton K.C."/>
            <person name="Thomas B.C."/>
            <person name="Sharon I."/>
            <person name="Miller C.S."/>
            <person name="Castelle C.J."/>
            <person name="VerBerkmoes N.C."/>
            <person name="Wilkins M.J."/>
            <person name="Hettich R.L."/>
            <person name="Lipton M.S."/>
            <person name="Williams K.H."/>
            <person name="Long P.E."/>
            <person name="Banfield J.F."/>
        </authorList>
    </citation>
    <scope>NUCLEOTIDE SEQUENCE [LARGE SCALE GENOMIC DNA]</scope>
</reference>
<comment type="caution">
    <text evidence="1">The sequence shown here is derived from an EMBL/GenBank/DDBJ whole genome shotgun (WGS) entry which is preliminary data.</text>
</comment>
<organism evidence="1">
    <name type="scientific">uncultured bacterium</name>
    <name type="common">gcode 4</name>
    <dbReference type="NCBI Taxonomy" id="1234023"/>
    <lineage>
        <taxon>Bacteria</taxon>
        <taxon>environmental samples</taxon>
    </lineage>
</organism>
<gene>
    <name evidence="1" type="ORF">ACD_80C00164G0002</name>
</gene>
<dbReference type="EMBL" id="AMFJ01036171">
    <property type="protein sequence ID" value="EKD24759.1"/>
    <property type="molecule type" value="Genomic_DNA"/>
</dbReference>
<proteinExistence type="predicted"/>